<comment type="caution">
    <text evidence="1">The sequence shown here is derived from an EMBL/GenBank/DDBJ whole genome shotgun (WGS) entry which is preliminary data.</text>
</comment>
<sequence>MVSALIPDVLIWGKNNCAFMRENFSEIINACKAKFKLLIKFKFKHYINSKRIFFSDSLLKLCLRELCHQSKTRIDKSDCIEDDKSSNE</sequence>
<name>A0A3M7PKR6_BRAPC</name>
<dbReference type="EMBL" id="REGN01010337">
    <property type="protein sequence ID" value="RMZ99257.1"/>
    <property type="molecule type" value="Genomic_DNA"/>
</dbReference>
<organism evidence="1 2">
    <name type="scientific">Brachionus plicatilis</name>
    <name type="common">Marine rotifer</name>
    <name type="synonym">Brachionus muelleri</name>
    <dbReference type="NCBI Taxonomy" id="10195"/>
    <lineage>
        <taxon>Eukaryota</taxon>
        <taxon>Metazoa</taxon>
        <taxon>Spiralia</taxon>
        <taxon>Gnathifera</taxon>
        <taxon>Rotifera</taxon>
        <taxon>Eurotatoria</taxon>
        <taxon>Monogononta</taxon>
        <taxon>Pseudotrocha</taxon>
        <taxon>Ploima</taxon>
        <taxon>Brachionidae</taxon>
        <taxon>Brachionus</taxon>
    </lineage>
</organism>
<keyword evidence="2" id="KW-1185">Reference proteome</keyword>
<evidence type="ECO:0000313" key="2">
    <source>
        <dbReference type="Proteomes" id="UP000276133"/>
    </source>
</evidence>
<dbReference type="AlphaFoldDB" id="A0A3M7PKR6"/>
<dbReference type="Proteomes" id="UP000276133">
    <property type="component" value="Unassembled WGS sequence"/>
</dbReference>
<reference evidence="1 2" key="1">
    <citation type="journal article" date="2018" name="Sci. Rep.">
        <title>Genomic signatures of local adaptation to the degree of environmental predictability in rotifers.</title>
        <authorList>
            <person name="Franch-Gras L."/>
            <person name="Hahn C."/>
            <person name="Garcia-Roger E.M."/>
            <person name="Carmona M.J."/>
            <person name="Serra M."/>
            <person name="Gomez A."/>
        </authorList>
    </citation>
    <scope>NUCLEOTIDE SEQUENCE [LARGE SCALE GENOMIC DNA]</scope>
    <source>
        <strain evidence="1">HYR1</strain>
    </source>
</reference>
<dbReference type="OrthoDB" id="10201665at2759"/>
<gene>
    <name evidence="1" type="ORF">BpHYR1_030113</name>
</gene>
<accession>A0A3M7PKR6</accession>
<protein>
    <submittedName>
        <fullName evidence="1">Uncharacterized protein</fullName>
    </submittedName>
</protein>
<proteinExistence type="predicted"/>
<evidence type="ECO:0000313" key="1">
    <source>
        <dbReference type="EMBL" id="RMZ99257.1"/>
    </source>
</evidence>